<evidence type="ECO:0000313" key="3">
    <source>
        <dbReference type="Proteomes" id="UP001153069"/>
    </source>
</evidence>
<evidence type="ECO:0000256" key="1">
    <source>
        <dbReference type="SAM" id="MobiDB-lite"/>
    </source>
</evidence>
<feature type="region of interest" description="Disordered" evidence="1">
    <location>
        <begin position="1"/>
        <end position="62"/>
    </location>
</feature>
<proteinExistence type="predicted"/>
<dbReference type="AlphaFoldDB" id="A0A9N8E2N1"/>
<name>A0A9N8E2N1_9STRA</name>
<comment type="caution">
    <text evidence="2">The sequence shown here is derived from an EMBL/GenBank/DDBJ whole genome shotgun (WGS) entry which is preliminary data.</text>
</comment>
<organism evidence="2 3">
    <name type="scientific">Seminavis robusta</name>
    <dbReference type="NCBI Taxonomy" id="568900"/>
    <lineage>
        <taxon>Eukaryota</taxon>
        <taxon>Sar</taxon>
        <taxon>Stramenopiles</taxon>
        <taxon>Ochrophyta</taxon>
        <taxon>Bacillariophyta</taxon>
        <taxon>Bacillariophyceae</taxon>
        <taxon>Bacillariophycidae</taxon>
        <taxon>Naviculales</taxon>
        <taxon>Naviculaceae</taxon>
        <taxon>Seminavis</taxon>
    </lineage>
</organism>
<feature type="compositionally biased region" description="Basic and acidic residues" evidence="1">
    <location>
        <begin position="32"/>
        <end position="41"/>
    </location>
</feature>
<keyword evidence="3" id="KW-1185">Reference proteome</keyword>
<feature type="compositionally biased region" description="Basic residues" evidence="1">
    <location>
        <begin position="1"/>
        <end position="18"/>
    </location>
</feature>
<sequence length="146" mass="15952">MKRTGKNTQSNKKKRRKVLVSTPKQVPVDAEAPPKKPDPKKATVKKAAGKNQATLKPTAVTPVARADPADNVDVGTLLKDPAVNMLLDHANQPCLVCSLMSPIQLLQSQILQQHPPTTTRSPKPASWKPSPPLPRRSLRQLELELP</sequence>
<dbReference type="Proteomes" id="UP001153069">
    <property type="component" value="Unassembled WGS sequence"/>
</dbReference>
<reference evidence="2" key="1">
    <citation type="submission" date="2020-06" db="EMBL/GenBank/DDBJ databases">
        <authorList>
            <consortium name="Plant Systems Biology data submission"/>
        </authorList>
    </citation>
    <scope>NUCLEOTIDE SEQUENCE</scope>
    <source>
        <strain evidence="2">D6</strain>
    </source>
</reference>
<gene>
    <name evidence="2" type="ORF">SEMRO_465_G148520.1</name>
</gene>
<dbReference type="EMBL" id="CAICTM010000464">
    <property type="protein sequence ID" value="CAB9511040.1"/>
    <property type="molecule type" value="Genomic_DNA"/>
</dbReference>
<accession>A0A9N8E2N1</accession>
<feature type="compositionally biased region" description="Low complexity" evidence="1">
    <location>
        <begin position="110"/>
        <end position="128"/>
    </location>
</feature>
<evidence type="ECO:0000313" key="2">
    <source>
        <dbReference type="EMBL" id="CAB9511040.1"/>
    </source>
</evidence>
<feature type="region of interest" description="Disordered" evidence="1">
    <location>
        <begin position="110"/>
        <end position="146"/>
    </location>
</feature>
<protein>
    <submittedName>
        <fullName evidence="2">Uncharacterized protein</fullName>
    </submittedName>
</protein>